<protein>
    <submittedName>
        <fullName evidence="2">HAE1 family hydrophobic/amphiphilic exporter-1</fullName>
    </submittedName>
</protein>
<dbReference type="PANTHER" id="PTHR32063:SF0">
    <property type="entry name" value="SWARMING MOTILITY PROTEIN SWRC"/>
    <property type="match status" value="1"/>
</dbReference>
<feature type="transmembrane region" description="Helical" evidence="1">
    <location>
        <begin position="1089"/>
        <end position="1110"/>
    </location>
</feature>
<evidence type="ECO:0000256" key="1">
    <source>
        <dbReference type="SAM" id="Phobius"/>
    </source>
</evidence>
<dbReference type="EMBL" id="JANUCP010000001">
    <property type="protein sequence ID" value="MCS3918107.1"/>
    <property type="molecule type" value="Genomic_DNA"/>
</dbReference>
<feature type="transmembrane region" description="Helical" evidence="1">
    <location>
        <begin position="567"/>
        <end position="594"/>
    </location>
</feature>
<keyword evidence="3" id="KW-1185">Reference proteome</keyword>
<dbReference type="RefSeq" id="WP_259093519.1">
    <property type="nucleotide sequence ID" value="NZ_CP130454.1"/>
</dbReference>
<dbReference type="Proteomes" id="UP001204798">
    <property type="component" value="Unassembled WGS sequence"/>
</dbReference>
<keyword evidence="1" id="KW-0812">Transmembrane</keyword>
<organism evidence="2 3">
    <name type="scientific">Candidatus Fervidibacter sacchari</name>
    <dbReference type="NCBI Taxonomy" id="1448929"/>
    <lineage>
        <taxon>Bacteria</taxon>
        <taxon>Candidatus Fervidibacterota</taxon>
        <taxon>Candidatus Fervidibacter</taxon>
    </lineage>
</organism>
<accession>A0ABT2EJI3</accession>
<name>A0ABT2EJI3_9BACT</name>
<reference evidence="2 3" key="1">
    <citation type="submission" date="2022-08" db="EMBL/GenBank/DDBJ databases">
        <title>Bacterial and archaeal communities from various locations to study Microbial Dark Matter (Phase II).</title>
        <authorList>
            <person name="Stepanauskas R."/>
        </authorList>
    </citation>
    <scope>NUCLEOTIDE SEQUENCE [LARGE SCALE GENOMIC DNA]</scope>
    <source>
        <strain evidence="2 3">PD1</strain>
    </source>
</reference>
<dbReference type="SUPFAM" id="SSF82693">
    <property type="entry name" value="Multidrug efflux transporter AcrB pore domain, PN1, PN2, PC1 and PC2 subdomains"/>
    <property type="match status" value="3"/>
</dbReference>
<feature type="transmembrane region" description="Helical" evidence="1">
    <location>
        <begin position="991"/>
        <end position="1010"/>
    </location>
</feature>
<dbReference type="Gene3D" id="3.30.70.1440">
    <property type="entry name" value="Multidrug efflux transporter AcrB pore domain"/>
    <property type="match status" value="1"/>
</dbReference>
<evidence type="ECO:0000313" key="3">
    <source>
        <dbReference type="Proteomes" id="UP001204798"/>
    </source>
</evidence>
<feature type="transmembrane region" description="Helical" evidence="1">
    <location>
        <begin position="1116"/>
        <end position="1137"/>
    </location>
</feature>
<feature type="transmembrane region" description="Helical" evidence="1">
    <location>
        <begin position="26"/>
        <end position="48"/>
    </location>
</feature>
<dbReference type="SUPFAM" id="SSF82866">
    <property type="entry name" value="Multidrug efflux transporter AcrB transmembrane domain"/>
    <property type="match status" value="2"/>
</dbReference>
<dbReference type="InterPro" id="IPR027463">
    <property type="entry name" value="AcrB_DN_DC_subdom"/>
</dbReference>
<comment type="caution">
    <text evidence="2">The sequence shown here is derived from an EMBL/GenBank/DDBJ whole genome shotgun (WGS) entry which is preliminary data.</text>
</comment>
<dbReference type="Pfam" id="PF00873">
    <property type="entry name" value="ACR_tran"/>
    <property type="match status" value="2"/>
</dbReference>
<keyword evidence="1" id="KW-0472">Membrane</keyword>
<feature type="transmembrane region" description="Helical" evidence="1">
    <location>
        <begin position="1044"/>
        <end position="1068"/>
    </location>
</feature>
<feature type="transmembrane region" description="Helical" evidence="1">
    <location>
        <begin position="464"/>
        <end position="486"/>
    </location>
</feature>
<gene>
    <name evidence="2" type="ORF">M2350_000504</name>
</gene>
<dbReference type="SUPFAM" id="SSF82714">
    <property type="entry name" value="Multidrug efflux transporter AcrB TolC docking domain, DN and DC subdomains"/>
    <property type="match status" value="2"/>
</dbReference>
<dbReference type="InterPro" id="IPR001036">
    <property type="entry name" value="Acrflvin-R"/>
</dbReference>
<feature type="transmembrane region" description="Helical" evidence="1">
    <location>
        <begin position="642"/>
        <end position="662"/>
    </location>
</feature>
<feature type="transmembrane region" description="Helical" evidence="1">
    <location>
        <begin position="438"/>
        <end position="457"/>
    </location>
</feature>
<dbReference type="Gene3D" id="1.20.1640.10">
    <property type="entry name" value="Multidrug efflux transporter AcrB transmembrane domain"/>
    <property type="match status" value="3"/>
</dbReference>
<sequence>MTEDRYTLRGVTPLHMIHKWSIEHPYVVIAFWFSVVVLAIIVVVTGYLPRRIMPYVEQPLIAVVTMMPGLSAQEMELYISKPIEESLVNVRDLRFIRSTSQDSMSIVTLEFAYGTDMRRAYNDVLTLMNVIQANLPPTGANLKPSWVVPIDPLNLPILTFGLTGDPRYGWDMKRLREFADNTVVNRLKAVPGVFSVYTFGGYKRQLQIEVDRNKLAAYGLSILDIVDAINRFSTAQPAGRLTFNSNEFLIRIDTLARPDELHRLLDIPIAAVANGMGQGTRGMGVSGMAGMVGGMGMAGGMSPMGEMRSEPMSTPQSPFPSPQNMFASPQSLIPSPQLAKRIIYLRDVAEVRDAYWERRSGYFYVVGRGARDKGREAHNPQIVPAIEVAVLQEPQGSSVQLVPRIMKAVRELEQEFPGVKFEVTYDNSRFVNHLTFKVWEELGLAVLFTALVVLLFLGEWRGTLIALITVPTSLAFATLMLVPFGFSLNSGSLVGLLLSIGRLVDDTIIDIHAVERYLRRGFDPKTATIEGIAEVRLAVIASTATFTLALIPLLFCGGITELMYVELVYPLMFALLASMMVSFTLTPVLCANWLRHPDERAWERRHPILRWLYFGLDPVQRFLDKVEAGYRQAIDWTLRNRFANFVRITATILIGFAFYHFIGGEMMPLGDIGQAFGIMEMQPGTSYAETERAAKQLAHILAKQPELEVASIEVGTETMFESWSPYFTGYQMPQVNGIAFMLTFTEKERRKRSIWEIIDAIHREAMQTIPGVRRVQIKEMGVDVMATAAAPIHLIISGPDFQVLHQLGEQLLQICRTDPLLKEHFAQPATTWTLNPNAYELVLDLPKLRELGLTPIDVAQQAYYALTGGLASEFYRLASVRQATIRIRLDESQRRHLGDLQNLFITTPDGRQIPLSHIAEIRPKPIPTVIEHDNLRRVIGITGYYRPNKLPSMDLAMEIEARAFQHLNFPPGYSIEMRGDMTQMMDSFRRLFASLLLAVVFMYLILVAQFRSFLGPLQMAASLPLELTGVFFGLWLMKMHFSSVSIMAVIVLSGMDITTAILLLDLIMRYREQGMPRDEAIKRACPERLRPILMTSCTTMAAMVPLAFFPTGGLDAYQSLGVVIIFGLIVGTFLSLFDIPIMHTYVDDFAQWLNRKVLRRQTG</sequence>
<proteinExistence type="predicted"/>
<dbReference type="Gene3D" id="3.30.70.1320">
    <property type="entry name" value="Multidrug efflux transporter AcrB pore domain like"/>
    <property type="match status" value="2"/>
</dbReference>
<evidence type="ECO:0000313" key="2">
    <source>
        <dbReference type="EMBL" id="MCS3918107.1"/>
    </source>
</evidence>
<keyword evidence="1" id="KW-1133">Transmembrane helix</keyword>
<dbReference type="PANTHER" id="PTHR32063">
    <property type="match status" value="1"/>
</dbReference>
<feature type="transmembrane region" description="Helical" evidence="1">
    <location>
        <begin position="535"/>
        <end position="555"/>
    </location>
</feature>
<dbReference type="Gene3D" id="3.30.2090.10">
    <property type="entry name" value="Multidrug efflux transporter AcrB TolC docking domain, DN and DC subdomains"/>
    <property type="match status" value="3"/>
</dbReference>
<dbReference type="Gene3D" id="3.30.70.1430">
    <property type="entry name" value="Multidrug efflux transporter AcrB pore domain"/>
    <property type="match status" value="2"/>
</dbReference>